<name>A0ABR1EVA5_NECAM</name>
<evidence type="ECO:0000313" key="15">
    <source>
        <dbReference type="Proteomes" id="UP001303046"/>
    </source>
</evidence>
<dbReference type="PROSITE" id="PS00237">
    <property type="entry name" value="G_PROTEIN_RECEP_F1_1"/>
    <property type="match status" value="1"/>
</dbReference>
<keyword evidence="5 11" id="KW-0297">G-protein coupled receptor</keyword>
<dbReference type="PROSITE" id="PS50262">
    <property type="entry name" value="G_PROTEIN_RECEP_F1_2"/>
    <property type="match status" value="1"/>
</dbReference>
<feature type="transmembrane region" description="Helical" evidence="12">
    <location>
        <begin position="298"/>
        <end position="325"/>
    </location>
</feature>
<accession>A0ABR1EVA5</accession>
<keyword evidence="15" id="KW-1185">Reference proteome</keyword>
<evidence type="ECO:0000256" key="12">
    <source>
        <dbReference type="SAM" id="Phobius"/>
    </source>
</evidence>
<evidence type="ECO:0000256" key="11">
    <source>
        <dbReference type="RuleBase" id="RU000688"/>
    </source>
</evidence>
<dbReference type="InterPro" id="IPR000276">
    <property type="entry name" value="GPCR_Rhodpsn"/>
</dbReference>
<feature type="transmembrane region" description="Helical" evidence="12">
    <location>
        <begin position="148"/>
        <end position="173"/>
    </location>
</feature>
<keyword evidence="3 11" id="KW-0812">Transmembrane</keyword>
<comment type="caution">
    <text evidence="14">The sequence shown here is derived from an EMBL/GenBank/DDBJ whole genome shotgun (WGS) entry which is preliminary data.</text>
</comment>
<dbReference type="Proteomes" id="UP001303046">
    <property type="component" value="Unassembled WGS sequence"/>
</dbReference>
<dbReference type="SUPFAM" id="SSF81321">
    <property type="entry name" value="Family A G protein-coupled receptor-like"/>
    <property type="match status" value="1"/>
</dbReference>
<gene>
    <name evidence="14" type="primary">Necator_chrX.g26237</name>
    <name evidence="14" type="ORF">RB195_026071</name>
</gene>
<evidence type="ECO:0000313" key="14">
    <source>
        <dbReference type="EMBL" id="KAK6766566.1"/>
    </source>
</evidence>
<keyword evidence="2" id="KW-1003">Cell membrane</keyword>
<evidence type="ECO:0000256" key="10">
    <source>
        <dbReference type="ARBA" id="ARBA00023224"/>
    </source>
</evidence>
<dbReference type="PANTHER" id="PTHR45695:SF23">
    <property type="entry name" value="GALANIN-LIKE G-PROTEIN COUPLED RECEPTOR NPR-9"/>
    <property type="match status" value="1"/>
</dbReference>
<evidence type="ECO:0000256" key="7">
    <source>
        <dbReference type="ARBA" id="ARBA00023157"/>
    </source>
</evidence>
<comment type="similarity">
    <text evidence="11">Belongs to the G-protein coupled receptor 1 family.</text>
</comment>
<evidence type="ECO:0000256" key="3">
    <source>
        <dbReference type="ARBA" id="ARBA00022692"/>
    </source>
</evidence>
<feature type="domain" description="G-protein coupled receptors family 1 profile" evidence="13">
    <location>
        <begin position="49"/>
        <end position="322"/>
    </location>
</feature>
<sequence length="460" mass="51753">MDDEGNLSSAVPTFEQWMAFYNDTKEFERKIGIIIPSIFAIIIVVGIVGNLLVVVVALNRAMRNSTNTLIIGLAISDLMFLLLCVPFTAIDYALPVWIFPEWTCSMINFFQHISAYCSVWTLTLMALDRYLAVVYPVNSLTLRSPKNTIIALVVVYTIIVATQIPVGLMHGIYTYDFIVEERSTCAIVSIATNNATLTFVRTYFITFNVFGYILPLGISVVLYWRMLRRLWDTPRPGQSNTMNGSIRSRPETRKAKRKVTRLVLCVLVIWAVCWLPLNVCFFVSGLSYPETLVMKGGVIMVIVQIASQVLAYTNSCLNPILYALMSENFRKGFIRVICTIGRKLSMNTCCLEDDKQMRLEFTTCNNTTVTTSIRRFQTPGKGKGFSERSLLLRDRADSKQKKAFEMAQMLRWPVFTGRAGPSISSTRFVPSPLSSKMFSSFVSDVVLEPYPAELSASPSV</sequence>
<protein>
    <recommendedName>
        <fullName evidence="13">G-protein coupled receptors family 1 profile domain-containing protein</fullName>
    </recommendedName>
</protein>
<keyword evidence="9" id="KW-0325">Glycoprotein</keyword>
<dbReference type="InterPro" id="IPR000405">
    <property type="entry name" value="Galanin_rcpt"/>
</dbReference>
<evidence type="ECO:0000256" key="8">
    <source>
        <dbReference type="ARBA" id="ARBA00023170"/>
    </source>
</evidence>
<evidence type="ECO:0000256" key="5">
    <source>
        <dbReference type="ARBA" id="ARBA00023040"/>
    </source>
</evidence>
<comment type="subcellular location">
    <subcellularLocation>
        <location evidence="1">Cell membrane</location>
        <topology evidence="1">Multi-pass membrane protein</topology>
    </subcellularLocation>
</comment>
<keyword evidence="6 12" id="KW-0472">Membrane</keyword>
<dbReference type="PRINTS" id="PR00663">
    <property type="entry name" value="GALANINR"/>
</dbReference>
<dbReference type="PANTHER" id="PTHR45695">
    <property type="entry name" value="LEUCOKININ RECEPTOR-RELATED"/>
    <property type="match status" value="1"/>
</dbReference>
<dbReference type="EMBL" id="JAVFWL010000006">
    <property type="protein sequence ID" value="KAK6766566.1"/>
    <property type="molecule type" value="Genomic_DNA"/>
</dbReference>
<feature type="transmembrane region" description="Helical" evidence="12">
    <location>
        <begin position="262"/>
        <end position="286"/>
    </location>
</feature>
<keyword evidence="10 11" id="KW-0807">Transducer</keyword>
<dbReference type="Gene3D" id="1.20.1070.10">
    <property type="entry name" value="Rhodopsin 7-helix transmembrane proteins"/>
    <property type="match status" value="1"/>
</dbReference>
<dbReference type="PRINTS" id="PR00237">
    <property type="entry name" value="GPCRRHODOPSN"/>
</dbReference>
<feature type="transmembrane region" description="Helical" evidence="12">
    <location>
        <begin position="69"/>
        <end position="89"/>
    </location>
</feature>
<feature type="transmembrane region" description="Helical" evidence="12">
    <location>
        <begin position="31"/>
        <end position="57"/>
    </location>
</feature>
<evidence type="ECO:0000256" key="2">
    <source>
        <dbReference type="ARBA" id="ARBA00022475"/>
    </source>
</evidence>
<organism evidence="14 15">
    <name type="scientific">Necator americanus</name>
    <name type="common">Human hookworm</name>
    <dbReference type="NCBI Taxonomy" id="51031"/>
    <lineage>
        <taxon>Eukaryota</taxon>
        <taxon>Metazoa</taxon>
        <taxon>Ecdysozoa</taxon>
        <taxon>Nematoda</taxon>
        <taxon>Chromadorea</taxon>
        <taxon>Rhabditida</taxon>
        <taxon>Rhabditina</taxon>
        <taxon>Rhabditomorpha</taxon>
        <taxon>Strongyloidea</taxon>
        <taxon>Ancylostomatidae</taxon>
        <taxon>Bunostominae</taxon>
        <taxon>Necator</taxon>
    </lineage>
</organism>
<feature type="transmembrane region" description="Helical" evidence="12">
    <location>
        <begin position="203"/>
        <end position="224"/>
    </location>
</feature>
<evidence type="ECO:0000256" key="9">
    <source>
        <dbReference type="ARBA" id="ARBA00023180"/>
    </source>
</evidence>
<feature type="transmembrane region" description="Helical" evidence="12">
    <location>
        <begin position="109"/>
        <end position="127"/>
    </location>
</feature>
<dbReference type="InterPro" id="IPR017452">
    <property type="entry name" value="GPCR_Rhodpsn_7TM"/>
</dbReference>
<keyword evidence="7" id="KW-1015">Disulfide bond</keyword>
<evidence type="ECO:0000256" key="1">
    <source>
        <dbReference type="ARBA" id="ARBA00004651"/>
    </source>
</evidence>
<reference evidence="14 15" key="1">
    <citation type="submission" date="2023-08" db="EMBL/GenBank/DDBJ databases">
        <title>A Necator americanus chromosomal reference genome.</title>
        <authorList>
            <person name="Ilik V."/>
            <person name="Petrzelkova K.J."/>
            <person name="Pardy F."/>
            <person name="Fuh T."/>
            <person name="Niatou-Singa F.S."/>
            <person name="Gouil Q."/>
            <person name="Baker L."/>
            <person name="Ritchie M.E."/>
            <person name="Jex A.R."/>
            <person name="Gazzola D."/>
            <person name="Li H."/>
            <person name="Toshio Fujiwara R."/>
            <person name="Zhan B."/>
            <person name="Aroian R.V."/>
            <person name="Pafco B."/>
            <person name="Schwarz E.M."/>
        </authorList>
    </citation>
    <scope>NUCLEOTIDE SEQUENCE [LARGE SCALE GENOMIC DNA]</scope>
    <source>
        <strain evidence="14 15">Aroian</strain>
        <tissue evidence="14">Whole animal</tissue>
    </source>
</reference>
<evidence type="ECO:0000259" key="13">
    <source>
        <dbReference type="PROSITE" id="PS50262"/>
    </source>
</evidence>
<proteinExistence type="inferred from homology"/>
<dbReference type="Pfam" id="PF00001">
    <property type="entry name" value="7tm_1"/>
    <property type="match status" value="1"/>
</dbReference>
<keyword evidence="8 11" id="KW-0675">Receptor</keyword>
<dbReference type="SMART" id="SM01381">
    <property type="entry name" value="7TM_GPCR_Srsx"/>
    <property type="match status" value="1"/>
</dbReference>
<dbReference type="CDD" id="cd15096">
    <property type="entry name" value="7tmA_AstA_R_insect"/>
    <property type="match status" value="1"/>
</dbReference>
<keyword evidence="4 12" id="KW-1133">Transmembrane helix</keyword>
<evidence type="ECO:0000256" key="4">
    <source>
        <dbReference type="ARBA" id="ARBA00022989"/>
    </source>
</evidence>
<evidence type="ECO:0000256" key="6">
    <source>
        <dbReference type="ARBA" id="ARBA00023136"/>
    </source>
</evidence>